<comment type="caution">
    <text evidence="1">The sequence shown here is derived from an EMBL/GenBank/DDBJ whole genome shotgun (WGS) entry which is preliminary data.</text>
</comment>
<dbReference type="OrthoDB" id="218750at2"/>
<dbReference type="Proteomes" id="UP000295281">
    <property type="component" value="Unassembled WGS sequence"/>
</dbReference>
<protein>
    <recommendedName>
        <fullName evidence="3">DNA-binding protein</fullName>
    </recommendedName>
</protein>
<name>A0A4R6UVQ6_9ACTN</name>
<proteinExistence type="predicted"/>
<dbReference type="RefSeq" id="WP_133742946.1">
    <property type="nucleotide sequence ID" value="NZ_SNYN01000021.1"/>
</dbReference>
<dbReference type="EMBL" id="SNYN01000021">
    <property type="protein sequence ID" value="TDQ47594.1"/>
    <property type="molecule type" value="Genomic_DNA"/>
</dbReference>
<evidence type="ECO:0008006" key="3">
    <source>
        <dbReference type="Google" id="ProtNLM"/>
    </source>
</evidence>
<reference evidence="1 2" key="1">
    <citation type="submission" date="2019-03" db="EMBL/GenBank/DDBJ databases">
        <title>Genomic Encyclopedia of Type Strains, Phase IV (KMG-IV): sequencing the most valuable type-strain genomes for metagenomic binning, comparative biology and taxonomic classification.</title>
        <authorList>
            <person name="Goeker M."/>
        </authorList>
    </citation>
    <scope>NUCLEOTIDE SEQUENCE [LARGE SCALE GENOMIC DNA]</scope>
    <source>
        <strain evidence="1 2">DSM 46770</strain>
    </source>
</reference>
<evidence type="ECO:0000313" key="1">
    <source>
        <dbReference type="EMBL" id="TDQ47594.1"/>
    </source>
</evidence>
<evidence type="ECO:0000313" key="2">
    <source>
        <dbReference type="Proteomes" id="UP000295281"/>
    </source>
</evidence>
<organism evidence="1 2">
    <name type="scientific">Actinorugispora endophytica</name>
    <dbReference type="NCBI Taxonomy" id="1605990"/>
    <lineage>
        <taxon>Bacteria</taxon>
        <taxon>Bacillati</taxon>
        <taxon>Actinomycetota</taxon>
        <taxon>Actinomycetes</taxon>
        <taxon>Streptosporangiales</taxon>
        <taxon>Nocardiopsidaceae</taxon>
        <taxon>Actinorugispora</taxon>
    </lineage>
</organism>
<sequence length="1620" mass="172437">MTATPTTPDTGLLDAGLAPLDTVADGHTDRVRARGYTHAALGGRTVVRLVPDTLAPAEDAALDFLEFAPQGASEPLALARPRGLGYPEWALVHDPERTAEALAQVKPMERAARMAASRPGAAVEEFTRIATGVPVTHLASYWEQAGRAFIAAGSAKTAAVMFGRAREAERVYSIPVHEAARREAFLEFAFAGALTVKALAGHAAELAERYDPARAYAEFRELSLRRTLGGLPPWTTLPKQLRGLAEDAGLDADAETAALLRELVEIPVTASAPEGFWRAVRAGLVALCRADAGAAHALLGLFPANAGHGWWLDLLEEAGAVDLLADPARPVSGGAAAWFTRMVNHVRGWRDQTPDQIMGLIPRLAGRLAADGEPVRLDGGRSGRGGWVSPNMLDLCLELGVPVRAPDEGTNLALGNWVRRPDRALASLRADPVWEPLLAAAVAEYGTVYNQVLEDLLPHAFLRPYVDRRLGELVAPMGGTAVGELRHGVERLRTEVDGRVFHAFPEQRARLEAVDFAEVLATTLRAGIIDEYGWPALDEAARELGGTGARPASVVGTASWPVLTLASATRAIAVGPGGRVAEHALRLPKGAKDPLAVYADGRFLVCYRIGYNSHGYWSDDPGTQLDFPGYDAARSWRWSGATANGLPQLTGDGARMAGGRALRSGESPGKRDLHLLGDGRTYWALDGGTLYEVDPATGDRGRASLPAFLEEQPLAEGEYLITRNSTLAPLPAPTTGTPLGAADGLAGFAVVRTGRDPGSGLAEYRITAADGRTVAAALPGGRGRYRVTPIGLFNGPGAATGVLTEDNGVSLHAADGSGQVWSCHIGQACDCTAKWGTPYLPEPMFWHFMTVRDARASERLRAVRAADLAPLMAAAAAESEDPKEAPRTMVAAAALLSGGPGAAAPDPSLVRGVAGIAIAVANQRRALNELVTKVAKSESRRKRPAVERDPAGLLEGLLHFLADRGGRDAANTGVHLDLTSRFLRGGIGAEELEERPRAGVDWDALIGRIGGIAWYAALPTVPDGVRTELLRFLTRWSGTVFADPGAVLDVGVVVGALKHEPGTGGASRRAALRSRVPATVREKSHGQQATVHHFVELRSGDPLPLAEHEAEHERRRAELAWGTADQLAAFTAAAAEHGPLAWDPDTAAVLAERTGLSRAAAALLLACELRRYRWRAGFLDTGTRKTLGLKTAEADLGARELDEVTHRDLLDLYRAALPESPEEIAALWRPGGTRAVAERLADAWNARYGRRLALDEATEAALLSAGLSDSVGTARLLADASAAPVLTRDTRSRLVVSERNYGGVELRQTPEGPDRLVEVVSGFASLVPWAYADLPGGSAVRQGVPSALCALRDRLDAPDLLLYGTQVWSSDEARRTRLVETVGGAPYRDPDGRAPFPDAVDNGTVVAVPNRNYTNIWFRPARLVDGNVDATVLRGIVADSGNRLSTLSRIDLLRGPGFTGMAERIASGGLAEGAHESDPAAAVPELSAEVAGKLGLSDDAARLYLQLLALLEPTDRRVRAANGWTPARHKKVQAELVGAGLALTAKRSRAGRSVFLPGGWTDAKAPNIPFETWKLPLYDLEIDRLGKPSGPLERFLPLRTLPETFARAWQRVQEGDAPRR</sequence>
<gene>
    <name evidence="1" type="ORF">EV190_12162</name>
</gene>
<accession>A0A4R6UVQ6</accession>
<keyword evidence="2" id="KW-1185">Reference proteome</keyword>